<name>A0AAE1RGI1_9SOLA</name>
<dbReference type="Proteomes" id="UP001291623">
    <property type="component" value="Unassembled WGS sequence"/>
</dbReference>
<proteinExistence type="predicted"/>
<organism evidence="1 2">
    <name type="scientific">Anisodus tanguticus</name>
    <dbReference type="NCBI Taxonomy" id="243964"/>
    <lineage>
        <taxon>Eukaryota</taxon>
        <taxon>Viridiplantae</taxon>
        <taxon>Streptophyta</taxon>
        <taxon>Embryophyta</taxon>
        <taxon>Tracheophyta</taxon>
        <taxon>Spermatophyta</taxon>
        <taxon>Magnoliopsida</taxon>
        <taxon>eudicotyledons</taxon>
        <taxon>Gunneridae</taxon>
        <taxon>Pentapetalae</taxon>
        <taxon>asterids</taxon>
        <taxon>lamiids</taxon>
        <taxon>Solanales</taxon>
        <taxon>Solanaceae</taxon>
        <taxon>Solanoideae</taxon>
        <taxon>Hyoscyameae</taxon>
        <taxon>Anisodus</taxon>
    </lineage>
</organism>
<reference evidence="1" key="1">
    <citation type="submission" date="2023-12" db="EMBL/GenBank/DDBJ databases">
        <title>Genome assembly of Anisodus tanguticus.</title>
        <authorList>
            <person name="Wang Y.-J."/>
        </authorList>
    </citation>
    <scope>NUCLEOTIDE SEQUENCE</scope>
    <source>
        <strain evidence="1">KB-2021</strain>
        <tissue evidence="1">Leaf</tissue>
    </source>
</reference>
<evidence type="ECO:0000313" key="1">
    <source>
        <dbReference type="EMBL" id="KAK4350646.1"/>
    </source>
</evidence>
<dbReference type="AlphaFoldDB" id="A0AAE1RGI1"/>
<accession>A0AAE1RGI1</accession>
<sequence>MIFTYTYINGKYNQENISKSAIMFLEFRAKVFFFHVPFLKKNFSLFSFP</sequence>
<comment type="caution">
    <text evidence="1">The sequence shown here is derived from an EMBL/GenBank/DDBJ whole genome shotgun (WGS) entry which is preliminary data.</text>
</comment>
<gene>
    <name evidence="1" type="ORF">RND71_029959</name>
</gene>
<evidence type="ECO:0000313" key="2">
    <source>
        <dbReference type="Proteomes" id="UP001291623"/>
    </source>
</evidence>
<protein>
    <submittedName>
        <fullName evidence="1">Uncharacterized protein</fullName>
    </submittedName>
</protein>
<dbReference type="EMBL" id="JAVYJV010000016">
    <property type="protein sequence ID" value="KAK4350646.1"/>
    <property type="molecule type" value="Genomic_DNA"/>
</dbReference>
<keyword evidence="2" id="KW-1185">Reference proteome</keyword>